<evidence type="ECO:0000313" key="8">
    <source>
        <dbReference type="Proteomes" id="UP000827549"/>
    </source>
</evidence>
<feature type="region of interest" description="Disordered" evidence="5">
    <location>
        <begin position="202"/>
        <end position="249"/>
    </location>
</feature>
<evidence type="ECO:0000256" key="1">
    <source>
        <dbReference type="ARBA" id="ARBA00004141"/>
    </source>
</evidence>
<dbReference type="InterPro" id="IPR045014">
    <property type="entry name" value="TM41A/B"/>
</dbReference>
<feature type="compositionally biased region" description="Acidic residues" evidence="5">
    <location>
        <begin position="299"/>
        <end position="310"/>
    </location>
</feature>
<dbReference type="GO" id="GO:0016020">
    <property type="term" value="C:membrane"/>
    <property type="evidence" value="ECO:0007669"/>
    <property type="project" value="UniProtKB-SubCell"/>
</dbReference>
<comment type="subcellular location">
    <subcellularLocation>
        <location evidence="1">Membrane</location>
        <topology evidence="1">Multi-pass membrane protein</topology>
    </subcellularLocation>
</comment>
<feature type="compositionally biased region" description="Low complexity" evidence="5">
    <location>
        <begin position="27"/>
        <end position="40"/>
    </location>
</feature>
<evidence type="ECO:0000256" key="3">
    <source>
        <dbReference type="ARBA" id="ARBA00022989"/>
    </source>
</evidence>
<sequence length="813" mass="86194">MQSPSTSASGRPRRLRSRTATVSFGQPSSSSSTAPISSPPLMTRDPSTGLMSVVALAPPSDGYDPIVPMRFDAGRLDPSRIVVGNRRSSKSVSGARPPPLSTSATSHRTFESPGPSNATLQPVAAGPSTPSGGGAQTTRRNGLKRRISTPNLNKRTLLPEDDLESAPEGPDASPAATASLSAATAKVFETRARSTSTSIVVPQSLDDLPSSPTEPVQTLTGLPPAPLRLPLPQSWSDLNKDSPIPLTDSPSSTILESAYDLGDAVVSHLISWTKPRSSHRSTRDGRRSSDEDSEKGLDGSEEDEAFDDDDGQTRVGMGRRGSRYWGFFSPEGAVTSPDSPNSYFALPTRPDERRRSSIAYPLSLPTPALSTQSLSHGNSRTRRRAASRAAALAEQEPADGWWVKVYRTVTAGGSGKTAEVLRELGWTVSILAGLFVLSFLLVLYTLQSLPITQLKSLPKSTTDLQLLSAEMRAYMAGSNSGWWHTVLVLTYVGCWKHAWSVPGAVVLNILIGSVFEPVAALALLTMITASGSLCAYMLSRPLAPLIAVLFPKPLALVRAALAPDSVPQNGNIQMVQLGSDTITPVQVSQDPAEPPLGAPEDRPNVWRRLLLMRAMGFVPWSGMNVACGVVGVDWRTFWLTTAAGSASWSYVTASVGNILSRLALPSSTASLEEGHGESLTSLLRDPSLIAKLVFLTLLTIVPVLLKKRTASADSDDEDDEPEQPSTPDTPSVLGLDTSSLGHGREGYPSEPPSPLAASLASFTPTPHVFDLLSFGRQAMRQGVRVVVGTARTATTGARRLVTSVVSSSSSSSS</sequence>
<accession>A0AAF1BRH1</accession>
<feature type="region of interest" description="Disordered" evidence="5">
    <location>
        <begin position="273"/>
        <end position="321"/>
    </location>
</feature>
<feature type="transmembrane region" description="Helical" evidence="6">
    <location>
        <begin position="424"/>
        <end position="446"/>
    </location>
</feature>
<proteinExistence type="predicted"/>
<dbReference type="GeneID" id="87808911"/>
<organism evidence="7 8">
    <name type="scientific">Vanrija pseudolonga</name>
    <dbReference type="NCBI Taxonomy" id="143232"/>
    <lineage>
        <taxon>Eukaryota</taxon>
        <taxon>Fungi</taxon>
        <taxon>Dikarya</taxon>
        <taxon>Basidiomycota</taxon>
        <taxon>Agaricomycotina</taxon>
        <taxon>Tremellomycetes</taxon>
        <taxon>Trichosporonales</taxon>
        <taxon>Trichosporonaceae</taxon>
        <taxon>Vanrija</taxon>
    </lineage>
</organism>
<evidence type="ECO:0000313" key="7">
    <source>
        <dbReference type="EMBL" id="WOO82183.1"/>
    </source>
</evidence>
<reference evidence="7" key="1">
    <citation type="submission" date="2023-10" db="EMBL/GenBank/DDBJ databases">
        <authorList>
            <person name="Noh H."/>
        </authorList>
    </citation>
    <scope>NUCLEOTIDE SEQUENCE</scope>
    <source>
        <strain evidence="7">DUCC4014</strain>
    </source>
</reference>
<dbReference type="PANTHER" id="PTHR43220:SF21">
    <property type="entry name" value="TRANSMEMBRANE PROTEIN 41A"/>
    <property type="match status" value="1"/>
</dbReference>
<evidence type="ECO:0000256" key="6">
    <source>
        <dbReference type="SAM" id="Phobius"/>
    </source>
</evidence>
<dbReference type="PANTHER" id="PTHR43220">
    <property type="match status" value="1"/>
</dbReference>
<feature type="compositionally biased region" description="Acidic residues" evidence="5">
    <location>
        <begin position="713"/>
        <end position="722"/>
    </location>
</feature>
<keyword evidence="8" id="KW-1185">Reference proteome</keyword>
<dbReference type="AlphaFoldDB" id="A0AAF1BRH1"/>
<protein>
    <recommendedName>
        <fullName evidence="9">Golgi apparatus membrane protein TVP38</fullName>
    </recommendedName>
</protein>
<evidence type="ECO:0000256" key="5">
    <source>
        <dbReference type="SAM" id="MobiDB-lite"/>
    </source>
</evidence>
<keyword evidence="2 6" id="KW-0812">Transmembrane</keyword>
<evidence type="ECO:0000256" key="2">
    <source>
        <dbReference type="ARBA" id="ARBA00022692"/>
    </source>
</evidence>
<feature type="compositionally biased region" description="Basic and acidic residues" evidence="5">
    <location>
        <begin position="281"/>
        <end position="298"/>
    </location>
</feature>
<feature type="region of interest" description="Disordered" evidence="5">
    <location>
        <begin position="1"/>
        <end position="47"/>
    </location>
</feature>
<dbReference type="EMBL" id="CP086717">
    <property type="protein sequence ID" value="WOO82183.1"/>
    <property type="molecule type" value="Genomic_DNA"/>
</dbReference>
<evidence type="ECO:0000256" key="4">
    <source>
        <dbReference type="ARBA" id="ARBA00023136"/>
    </source>
</evidence>
<keyword evidence="4 6" id="KW-0472">Membrane</keyword>
<gene>
    <name evidence="7" type="ORF">LOC62_04G005683</name>
</gene>
<name>A0AAF1BRH1_9TREE</name>
<feature type="region of interest" description="Disordered" evidence="5">
    <location>
        <begin position="710"/>
        <end position="759"/>
    </location>
</feature>
<feature type="region of interest" description="Disordered" evidence="5">
    <location>
        <begin position="69"/>
        <end position="178"/>
    </location>
</feature>
<dbReference type="Proteomes" id="UP000827549">
    <property type="component" value="Chromosome 4"/>
</dbReference>
<keyword evidence="3 6" id="KW-1133">Transmembrane helix</keyword>
<dbReference type="RefSeq" id="XP_062628215.1">
    <property type="nucleotide sequence ID" value="XM_062772231.1"/>
</dbReference>
<evidence type="ECO:0008006" key="9">
    <source>
        <dbReference type="Google" id="ProtNLM"/>
    </source>
</evidence>